<dbReference type="Proteomes" id="UP000010808">
    <property type="component" value="Chromosome"/>
</dbReference>
<dbReference type="KEGG" id="dhy:DESAM_21671"/>
<dbReference type="EMBL" id="FO203522">
    <property type="protein sequence ID" value="CCO23948.1"/>
    <property type="molecule type" value="Genomic_DNA"/>
</dbReference>
<dbReference type="PATRIC" id="fig|1121451.3.peg.1912"/>
<name>L0RB06_9BACT</name>
<dbReference type="AlphaFoldDB" id="L0RB06"/>
<dbReference type="OrthoDB" id="5457682at2"/>
<gene>
    <name evidence="1" type="ORF">DESAM_21671</name>
</gene>
<sequence length="92" mass="10400">MVSLQNTGKWWILAVGGSFEEKNFKERDLCRAELLSQVHSAGIDMDENMWVRDKNECAQLVIDVCSSKDDADDKAQHLQNTGLTLKVVKEFA</sequence>
<evidence type="ECO:0000313" key="2">
    <source>
        <dbReference type="Proteomes" id="UP000010808"/>
    </source>
</evidence>
<dbReference type="HOGENOM" id="CLU_2436054_0_0_7"/>
<organism evidence="1 2">
    <name type="scientific">Maridesulfovibrio hydrothermalis AM13 = DSM 14728</name>
    <dbReference type="NCBI Taxonomy" id="1121451"/>
    <lineage>
        <taxon>Bacteria</taxon>
        <taxon>Pseudomonadati</taxon>
        <taxon>Thermodesulfobacteriota</taxon>
        <taxon>Desulfovibrionia</taxon>
        <taxon>Desulfovibrionales</taxon>
        <taxon>Desulfovibrionaceae</taxon>
        <taxon>Maridesulfovibrio</taxon>
    </lineage>
</organism>
<evidence type="ECO:0000313" key="1">
    <source>
        <dbReference type="EMBL" id="CCO23948.1"/>
    </source>
</evidence>
<keyword evidence="2" id="KW-1185">Reference proteome</keyword>
<proteinExistence type="predicted"/>
<reference evidence="1 2" key="1">
    <citation type="submission" date="2012-10" db="EMBL/GenBank/DDBJ databases">
        <authorList>
            <person name="Genoscope - CEA"/>
        </authorList>
    </citation>
    <scope>NUCLEOTIDE SEQUENCE [LARGE SCALE GENOMIC DNA]</scope>
    <source>
        <strain evidence="2">AM13 / DSM 14728</strain>
    </source>
</reference>
<protein>
    <submittedName>
        <fullName evidence="1">Uncharacterized protein</fullName>
    </submittedName>
</protein>
<accession>L0RB06</accession>
<dbReference type="eggNOG" id="ENOG503184C">
    <property type="taxonomic scope" value="Bacteria"/>
</dbReference>
<dbReference type="RefSeq" id="WP_015336551.1">
    <property type="nucleotide sequence ID" value="NC_020055.1"/>
</dbReference>